<keyword evidence="4" id="KW-0678">Repressor</keyword>
<dbReference type="Gene3D" id="1.10.10.10">
    <property type="entry name" value="Winged helix-like DNA-binding domain superfamily/Winged helix DNA-binding domain"/>
    <property type="match status" value="1"/>
</dbReference>
<keyword evidence="6 11" id="KW-0862">Zinc</keyword>
<evidence type="ECO:0000313" key="13">
    <source>
        <dbReference type="Proteomes" id="UP000019753"/>
    </source>
</evidence>
<proteinExistence type="inferred from homology"/>
<accession>A0A021VYB4</accession>
<dbReference type="RefSeq" id="WP_052022509.1">
    <property type="nucleotide sequence ID" value="NZ_AXCW01000051.1"/>
</dbReference>
<dbReference type="GO" id="GO:0045892">
    <property type="term" value="P:negative regulation of DNA-templated transcription"/>
    <property type="evidence" value="ECO:0007669"/>
    <property type="project" value="TreeGrafter"/>
</dbReference>
<dbReference type="SUPFAM" id="SSF46785">
    <property type="entry name" value="Winged helix' DNA-binding domain"/>
    <property type="match status" value="1"/>
</dbReference>
<dbReference type="Gene3D" id="3.30.1490.190">
    <property type="match status" value="1"/>
</dbReference>
<evidence type="ECO:0000256" key="8">
    <source>
        <dbReference type="ARBA" id="ARBA00023015"/>
    </source>
</evidence>
<comment type="subcellular location">
    <subcellularLocation>
        <location evidence="1">Cytoplasm</location>
    </subcellularLocation>
</comment>
<feature type="binding site" evidence="11">
    <location>
        <position position="138"/>
    </location>
    <ligand>
        <name>Zn(2+)</name>
        <dbReference type="ChEBI" id="CHEBI:29105"/>
    </ligand>
</feature>
<evidence type="ECO:0000256" key="9">
    <source>
        <dbReference type="ARBA" id="ARBA00023125"/>
    </source>
</evidence>
<evidence type="ECO:0000256" key="7">
    <source>
        <dbReference type="ARBA" id="ARBA00023004"/>
    </source>
</evidence>
<evidence type="ECO:0000256" key="5">
    <source>
        <dbReference type="ARBA" id="ARBA00022723"/>
    </source>
</evidence>
<comment type="similarity">
    <text evidence="2">Belongs to the Fur family.</text>
</comment>
<keyword evidence="3" id="KW-0963">Cytoplasm</keyword>
<dbReference type="Proteomes" id="UP000019753">
    <property type="component" value="Unassembled WGS sequence"/>
</dbReference>
<feature type="binding site" evidence="11">
    <location>
        <position position="97"/>
    </location>
    <ligand>
        <name>Zn(2+)</name>
        <dbReference type="ChEBI" id="CHEBI:29105"/>
    </ligand>
</feature>
<comment type="caution">
    <text evidence="12">The sequence shown here is derived from an EMBL/GenBank/DDBJ whole genome shotgun (WGS) entry which is preliminary data.</text>
</comment>
<dbReference type="GO" id="GO:0000976">
    <property type="term" value="F:transcription cis-regulatory region binding"/>
    <property type="evidence" value="ECO:0007669"/>
    <property type="project" value="TreeGrafter"/>
</dbReference>
<evidence type="ECO:0000313" key="12">
    <source>
        <dbReference type="EMBL" id="EYR64057.1"/>
    </source>
</evidence>
<gene>
    <name evidence="12" type="ORF">N866_16165</name>
</gene>
<keyword evidence="5 11" id="KW-0479">Metal-binding</keyword>
<name>A0A021VYB4_9CELL</name>
<evidence type="ECO:0000256" key="10">
    <source>
        <dbReference type="ARBA" id="ARBA00023163"/>
    </source>
</evidence>
<evidence type="ECO:0000256" key="4">
    <source>
        <dbReference type="ARBA" id="ARBA00022491"/>
    </source>
</evidence>
<dbReference type="AlphaFoldDB" id="A0A021VYB4"/>
<feature type="binding site" evidence="11">
    <location>
        <position position="141"/>
    </location>
    <ligand>
        <name>Zn(2+)</name>
        <dbReference type="ChEBI" id="CHEBI:29105"/>
    </ligand>
</feature>
<protein>
    <submittedName>
        <fullName evidence="12">Fur family transcriptional regulator</fullName>
    </submittedName>
</protein>
<keyword evidence="9" id="KW-0238">DNA-binding</keyword>
<evidence type="ECO:0000256" key="11">
    <source>
        <dbReference type="PIRSR" id="PIRSR602481-1"/>
    </source>
</evidence>
<keyword evidence="10" id="KW-0804">Transcription</keyword>
<dbReference type="GO" id="GO:1900376">
    <property type="term" value="P:regulation of secondary metabolite biosynthetic process"/>
    <property type="evidence" value="ECO:0007669"/>
    <property type="project" value="TreeGrafter"/>
</dbReference>
<keyword evidence="8" id="KW-0805">Transcription regulation</keyword>
<dbReference type="OrthoDB" id="5242893at2"/>
<dbReference type="InterPro" id="IPR043135">
    <property type="entry name" value="Fur_C"/>
</dbReference>
<dbReference type="Pfam" id="PF01475">
    <property type="entry name" value="FUR"/>
    <property type="match status" value="1"/>
</dbReference>
<dbReference type="GO" id="GO:0003700">
    <property type="term" value="F:DNA-binding transcription factor activity"/>
    <property type="evidence" value="ECO:0007669"/>
    <property type="project" value="InterPro"/>
</dbReference>
<dbReference type="GO" id="GO:0008270">
    <property type="term" value="F:zinc ion binding"/>
    <property type="evidence" value="ECO:0007669"/>
    <property type="project" value="TreeGrafter"/>
</dbReference>
<dbReference type="EMBL" id="AXCW01000051">
    <property type="protein sequence ID" value="EYR64057.1"/>
    <property type="molecule type" value="Genomic_DNA"/>
</dbReference>
<dbReference type="PANTHER" id="PTHR33202">
    <property type="entry name" value="ZINC UPTAKE REGULATION PROTEIN"/>
    <property type="match status" value="1"/>
</dbReference>
<dbReference type="CDD" id="cd07153">
    <property type="entry name" value="Fur_like"/>
    <property type="match status" value="1"/>
</dbReference>
<evidence type="ECO:0000256" key="1">
    <source>
        <dbReference type="ARBA" id="ARBA00004496"/>
    </source>
</evidence>
<comment type="cofactor">
    <cofactor evidence="11">
        <name>Zn(2+)</name>
        <dbReference type="ChEBI" id="CHEBI:29105"/>
    </cofactor>
    <text evidence="11">Binds 1 zinc ion per subunit.</text>
</comment>
<dbReference type="PANTHER" id="PTHR33202:SF18">
    <property type="entry name" value="TRANSCRIPTIONAL REGULATOR FURA"/>
    <property type="match status" value="1"/>
</dbReference>
<dbReference type="InterPro" id="IPR036390">
    <property type="entry name" value="WH_DNA-bd_sf"/>
</dbReference>
<organism evidence="12 13">
    <name type="scientific">Actinotalea ferrariae CF5-4</name>
    <dbReference type="NCBI Taxonomy" id="948458"/>
    <lineage>
        <taxon>Bacteria</taxon>
        <taxon>Bacillati</taxon>
        <taxon>Actinomycetota</taxon>
        <taxon>Actinomycetes</taxon>
        <taxon>Micrococcales</taxon>
        <taxon>Cellulomonadaceae</taxon>
        <taxon>Actinotalea</taxon>
    </lineage>
</organism>
<dbReference type="InterPro" id="IPR036388">
    <property type="entry name" value="WH-like_DNA-bd_sf"/>
</dbReference>
<feature type="binding site" evidence="11">
    <location>
        <position position="100"/>
    </location>
    <ligand>
        <name>Zn(2+)</name>
        <dbReference type="ChEBI" id="CHEBI:29105"/>
    </ligand>
</feature>
<dbReference type="InterPro" id="IPR002481">
    <property type="entry name" value="FUR"/>
</dbReference>
<evidence type="ECO:0000256" key="3">
    <source>
        <dbReference type="ARBA" id="ARBA00022490"/>
    </source>
</evidence>
<keyword evidence="7" id="KW-0408">Iron</keyword>
<dbReference type="GO" id="GO:0005737">
    <property type="term" value="C:cytoplasm"/>
    <property type="evidence" value="ECO:0007669"/>
    <property type="project" value="UniProtKB-SubCell"/>
</dbReference>
<evidence type="ECO:0000256" key="6">
    <source>
        <dbReference type="ARBA" id="ARBA00022833"/>
    </source>
</evidence>
<keyword evidence="13" id="KW-1185">Reference proteome</keyword>
<reference evidence="12 13" key="1">
    <citation type="submission" date="2014-01" db="EMBL/GenBank/DDBJ databases">
        <title>Actinotalea ferrariae CF5-4.</title>
        <authorList>
            <person name="Chen F."/>
            <person name="Li Y."/>
            <person name="Wang G."/>
        </authorList>
    </citation>
    <scope>NUCLEOTIDE SEQUENCE [LARGE SCALE GENOMIC DNA]</scope>
    <source>
        <strain evidence="12 13">CF5-4</strain>
    </source>
</reference>
<sequence length="153" mass="15820">MTTSAERLRAAGLRVTTPRLAVLDALDAARVAGSDHHLTVADVAARVRERRGSLSTQAAYDCLDALVGAGLARRIEPAGRPALYEARAGDNHHHVVCRVCGATADVDCAEGPAPCLLPAHHPPGFVVDEAEVIFWGRCATCAPGPGPDGGRGG</sequence>
<evidence type="ECO:0000256" key="2">
    <source>
        <dbReference type="ARBA" id="ARBA00007957"/>
    </source>
</evidence>